<dbReference type="AlphaFoldDB" id="A0A2N9L4N9"/>
<dbReference type="Gene3D" id="2.40.50.320">
    <property type="entry name" value="Copper binding periplasmic protein CusF"/>
    <property type="match status" value="1"/>
</dbReference>
<dbReference type="InterPro" id="IPR042230">
    <property type="entry name" value="CusF_sf"/>
</dbReference>
<organism evidence="2 3">
    <name type="scientific">Candidatus Sulfuritelmatomonas gaucii</name>
    <dbReference type="NCBI Taxonomy" id="2043161"/>
    <lineage>
        <taxon>Bacteria</taxon>
        <taxon>Pseudomonadati</taxon>
        <taxon>Acidobacteriota</taxon>
        <taxon>Terriglobia</taxon>
        <taxon>Terriglobales</taxon>
        <taxon>Acidobacteriaceae</taxon>
        <taxon>Candidatus Sulfuritelmatomonas</taxon>
    </lineage>
</organism>
<protein>
    <submittedName>
        <fullName evidence="2">Uncharacterized protein</fullName>
    </submittedName>
</protein>
<gene>
    <name evidence="2" type="ORF">SBA5_1340004</name>
</gene>
<dbReference type="InterPro" id="IPR021647">
    <property type="entry name" value="CusF_Ec"/>
</dbReference>
<feature type="chain" id="PRO_5014847885" evidence="1">
    <location>
        <begin position="22"/>
        <end position="112"/>
    </location>
</feature>
<evidence type="ECO:0000256" key="1">
    <source>
        <dbReference type="SAM" id="SignalP"/>
    </source>
</evidence>
<feature type="signal peptide" evidence="1">
    <location>
        <begin position="1"/>
        <end position="21"/>
    </location>
</feature>
<accession>A0A2N9L4N9</accession>
<proteinExistence type="predicted"/>
<evidence type="ECO:0000313" key="2">
    <source>
        <dbReference type="EMBL" id="SPE18113.1"/>
    </source>
</evidence>
<dbReference type="EMBL" id="OKRB01000040">
    <property type="protein sequence ID" value="SPE18113.1"/>
    <property type="molecule type" value="Genomic_DNA"/>
</dbReference>
<dbReference type="Pfam" id="PF11604">
    <property type="entry name" value="CusF_Ec"/>
    <property type="match status" value="1"/>
</dbReference>
<sequence>MRPFIFLVLGMLVMASNGCQPAPVKHYAIQAEVIAVDVPKKRVTLKHGDIPGLMPAMTMDYLVADEKQIEALKPGDKISADLVIGENVGHLEKIVVVEKGPPAPAPPAPQSK</sequence>
<dbReference type="Proteomes" id="UP000239735">
    <property type="component" value="Unassembled WGS sequence"/>
</dbReference>
<keyword evidence="1" id="KW-0732">Signal</keyword>
<reference evidence="3" key="1">
    <citation type="submission" date="2018-02" db="EMBL/GenBank/DDBJ databases">
        <authorList>
            <person name="Hausmann B."/>
        </authorList>
    </citation>
    <scope>NUCLEOTIDE SEQUENCE [LARGE SCALE GENOMIC DNA]</scope>
    <source>
        <strain evidence="3">Peat soil MAG SbA5</strain>
    </source>
</reference>
<name>A0A2N9L4N9_9BACT</name>
<evidence type="ECO:0000313" key="3">
    <source>
        <dbReference type="Proteomes" id="UP000239735"/>
    </source>
</evidence>